<dbReference type="PANTHER" id="PTHR36933:SF1">
    <property type="entry name" value="SLL0788 PROTEIN"/>
    <property type="match status" value="1"/>
</dbReference>
<dbReference type="EMBL" id="JAMTCO010000023">
    <property type="protein sequence ID" value="MCP2274331.1"/>
    <property type="molecule type" value="Genomic_DNA"/>
</dbReference>
<evidence type="ECO:0000313" key="4">
    <source>
        <dbReference type="Proteomes" id="UP001205185"/>
    </source>
</evidence>
<evidence type="ECO:0000256" key="1">
    <source>
        <dbReference type="SAM" id="SignalP"/>
    </source>
</evidence>
<sequence>MRRPLIAAACLVALTGCAGNGHADHPAGHADHLAPTTPAASAAAPLTTASGATSAAAAPAVGDYNLADVMFLQMAVANHNRGIELIHLADKRPIREDLRNLAAAIRLTQEQEVGQMKKWLTGWSQSTDVNPDPNAHSHHGGMPVTDAQALADLGKLPDGEFEKQFIALLTAHQHNAVEFALTEGKEGVSTEVKAFADKVVKSRTGQIQQLLNYQQ</sequence>
<evidence type="ECO:0000259" key="2">
    <source>
        <dbReference type="Pfam" id="PF03713"/>
    </source>
</evidence>
<organism evidence="3 4">
    <name type="scientific">Actinokineospora diospyrosa</name>
    <dbReference type="NCBI Taxonomy" id="103728"/>
    <lineage>
        <taxon>Bacteria</taxon>
        <taxon>Bacillati</taxon>
        <taxon>Actinomycetota</taxon>
        <taxon>Actinomycetes</taxon>
        <taxon>Pseudonocardiales</taxon>
        <taxon>Pseudonocardiaceae</taxon>
        <taxon>Actinokineospora</taxon>
    </lineage>
</organism>
<evidence type="ECO:0000313" key="3">
    <source>
        <dbReference type="EMBL" id="MCP2274331.1"/>
    </source>
</evidence>
<feature type="domain" description="DUF305" evidence="2">
    <location>
        <begin position="68"/>
        <end position="212"/>
    </location>
</feature>
<comment type="caution">
    <text evidence="3">The sequence shown here is derived from an EMBL/GenBank/DDBJ whole genome shotgun (WGS) entry which is preliminary data.</text>
</comment>
<dbReference type="PANTHER" id="PTHR36933">
    <property type="entry name" value="SLL0788 PROTEIN"/>
    <property type="match status" value="1"/>
</dbReference>
<dbReference type="RefSeq" id="WP_253891661.1">
    <property type="nucleotide sequence ID" value="NZ_BAAAVB010000018.1"/>
</dbReference>
<dbReference type="Proteomes" id="UP001205185">
    <property type="component" value="Unassembled WGS sequence"/>
</dbReference>
<protein>
    <submittedName>
        <fullName evidence="3">Uncharacterized conserved protein, DUF305 family</fullName>
    </submittedName>
</protein>
<dbReference type="Gene3D" id="1.20.1260.10">
    <property type="match status" value="1"/>
</dbReference>
<dbReference type="InterPro" id="IPR012347">
    <property type="entry name" value="Ferritin-like"/>
</dbReference>
<reference evidence="3 4" key="1">
    <citation type="submission" date="2022-06" db="EMBL/GenBank/DDBJ databases">
        <title>Genomic Encyclopedia of Archaeal and Bacterial Type Strains, Phase II (KMG-II): from individual species to whole genera.</title>
        <authorList>
            <person name="Goeker M."/>
        </authorList>
    </citation>
    <scope>NUCLEOTIDE SEQUENCE [LARGE SCALE GENOMIC DNA]</scope>
    <source>
        <strain evidence="3 4">DSM 44255</strain>
    </source>
</reference>
<dbReference type="PROSITE" id="PS51257">
    <property type="entry name" value="PROKAR_LIPOPROTEIN"/>
    <property type="match status" value="1"/>
</dbReference>
<proteinExistence type="predicted"/>
<dbReference type="InterPro" id="IPR005183">
    <property type="entry name" value="DUF305_CopM-like"/>
</dbReference>
<name>A0ABT1INT1_9PSEU</name>
<accession>A0ABT1INT1</accession>
<dbReference type="Pfam" id="PF03713">
    <property type="entry name" value="DUF305"/>
    <property type="match status" value="1"/>
</dbReference>
<keyword evidence="1" id="KW-0732">Signal</keyword>
<gene>
    <name evidence="3" type="ORF">LV75_006865</name>
</gene>
<feature type="chain" id="PRO_5045287479" evidence="1">
    <location>
        <begin position="24"/>
        <end position="215"/>
    </location>
</feature>
<keyword evidence="4" id="KW-1185">Reference proteome</keyword>
<feature type="signal peptide" evidence="1">
    <location>
        <begin position="1"/>
        <end position="23"/>
    </location>
</feature>